<sequence>MTLLRKFITVKTYFRYLQTFYNRTPAEVRYRAKSRMLITQKIDTPEYRSIITPQLSKLIKLFKENNYELRIAGGAVRDILMNIQPHDVDFATTATPDQMKDIFTKANIRLINSNGEKHGTITCRVDDLENFEVTTLRVDVVTDGRHAVVEFVKDFALDASRRDLTVNALYLDFDGIIYDYFNGIDDLKNRRIRFVGDPVHRIQEDYLRILRYFRFYGRLAEYPNSHEESTLTAIRENAVGLKEISGERLWSELRQIAEGRFAGPVIRKMLEQNIGIYLGIPPPTDLDEFEKHCEKCKESKPRAATILTKLFRNIQELETFEMRMKYSNETKRLSQLLVTYRDITQLITTNASSNRLKAYKDLVIDLVVVDPSAKEKVTELLKYQGHTQLYSELEQWKIPKFPISGGMLALKGIKQGPNYKIILNELKEIWKESNYEKTEKELLENCLPSVLEKLSNSTTTTEIASTSPPAFASVKRYKKLKKDDTATRVGNADDMIQNNIKTASMSV</sequence>
<dbReference type="InterPro" id="IPR032828">
    <property type="entry name" value="PolyA_RNA-bd"/>
</dbReference>
<dbReference type="PANTHER" id="PTHR46173">
    <property type="entry name" value="CCA TRNA NUCLEOTIDYLTRANSFERASE 1, MITOCHONDRIAL"/>
    <property type="match status" value="1"/>
</dbReference>
<evidence type="ECO:0000313" key="12">
    <source>
        <dbReference type="EMBL" id="CAF1392992.1"/>
    </source>
</evidence>
<evidence type="ECO:0000256" key="9">
    <source>
        <dbReference type="RuleBase" id="RU003953"/>
    </source>
</evidence>
<dbReference type="PANTHER" id="PTHR46173:SF1">
    <property type="entry name" value="CCA TRNA NUCLEOTIDYLTRANSFERASE 1, MITOCHONDRIAL"/>
    <property type="match status" value="1"/>
</dbReference>
<evidence type="ECO:0000256" key="2">
    <source>
        <dbReference type="ARBA" id="ARBA00007265"/>
    </source>
</evidence>
<dbReference type="AlphaFoldDB" id="A0A815KGJ4"/>
<dbReference type="SUPFAM" id="SSF81891">
    <property type="entry name" value="Poly A polymerase C-terminal region-like"/>
    <property type="match status" value="1"/>
</dbReference>
<dbReference type="GO" id="GO:0001680">
    <property type="term" value="P:tRNA 3'-terminal CCA addition"/>
    <property type="evidence" value="ECO:0007669"/>
    <property type="project" value="TreeGrafter"/>
</dbReference>
<keyword evidence="3 9" id="KW-0808">Transferase</keyword>
<evidence type="ECO:0000313" key="14">
    <source>
        <dbReference type="Proteomes" id="UP000663829"/>
    </source>
</evidence>
<dbReference type="Pfam" id="PF12627">
    <property type="entry name" value="PolyA_pol_RNAbd"/>
    <property type="match status" value="1"/>
</dbReference>
<evidence type="ECO:0000256" key="7">
    <source>
        <dbReference type="ARBA" id="ARBA00022741"/>
    </source>
</evidence>
<evidence type="ECO:0000259" key="10">
    <source>
        <dbReference type="Pfam" id="PF01743"/>
    </source>
</evidence>
<evidence type="ECO:0000256" key="4">
    <source>
        <dbReference type="ARBA" id="ARBA00022694"/>
    </source>
</evidence>
<organism evidence="12 14">
    <name type="scientific">Didymodactylos carnosus</name>
    <dbReference type="NCBI Taxonomy" id="1234261"/>
    <lineage>
        <taxon>Eukaryota</taxon>
        <taxon>Metazoa</taxon>
        <taxon>Spiralia</taxon>
        <taxon>Gnathifera</taxon>
        <taxon>Rotifera</taxon>
        <taxon>Eurotatoria</taxon>
        <taxon>Bdelloidea</taxon>
        <taxon>Philodinida</taxon>
        <taxon>Philodinidae</taxon>
        <taxon>Didymodactylos</taxon>
    </lineage>
</organism>
<keyword evidence="9" id="KW-0694">RNA-binding</keyword>
<evidence type="ECO:0000256" key="8">
    <source>
        <dbReference type="ARBA" id="ARBA00022842"/>
    </source>
</evidence>
<dbReference type="GO" id="GO:0000166">
    <property type="term" value="F:nucleotide binding"/>
    <property type="evidence" value="ECO:0007669"/>
    <property type="project" value="UniProtKB-KW"/>
</dbReference>
<dbReference type="GO" id="GO:0046872">
    <property type="term" value="F:metal ion binding"/>
    <property type="evidence" value="ECO:0007669"/>
    <property type="project" value="UniProtKB-KW"/>
</dbReference>
<dbReference type="Gene3D" id="1.10.3090.10">
    <property type="entry name" value="cca-adding enzyme, domain 2"/>
    <property type="match status" value="1"/>
</dbReference>
<evidence type="ECO:0000259" key="11">
    <source>
        <dbReference type="Pfam" id="PF12627"/>
    </source>
</evidence>
<keyword evidence="6" id="KW-0479">Metal-binding</keyword>
<dbReference type="InterPro" id="IPR050264">
    <property type="entry name" value="Bact_CCA-adding_enz_type3_sf"/>
</dbReference>
<dbReference type="GO" id="GO:0000049">
    <property type="term" value="F:tRNA binding"/>
    <property type="evidence" value="ECO:0007669"/>
    <property type="project" value="TreeGrafter"/>
</dbReference>
<dbReference type="InterPro" id="IPR043519">
    <property type="entry name" value="NT_sf"/>
</dbReference>
<dbReference type="GO" id="GO:1990180">
    <property type="term" value="P:mitochondrial tRNA 3'-end processing"/>
    <property type="evidence" value="ECO:0007669"/>
    <property type="project" value="TreeGrafter"/>
</dbReference>
<comment type="similarity">
    <text evidence="2 9">Belongs to the tRNA nucleotidyltransferase/poly(A) polymerase family.</text>
</comment>
<dbReference type="GO" id="GO:0005739">
    <property type="term" value="C:mitochondrion"/>
    <property type="evidence" value="ECO:0007669"/>
    <property type="project" value="TreeGrafter"/>
</dbReference>
<dbReference type="Proteomes" id="UP000681722">
    <property type="component" value="Unassembled WGS sequence"/>
</dbReference>
<proteinExistence type="inferred from homology"/>
<keyword evidence="7" id="KW-0547">Nucleotide-binding</keyword>
<name>A0A815KGJ4_9BILA</name>
<feature type="domain" description="Poly A polymerase head" evidence="10">
    <location>
        <begin position="69"/>
        <end position="193"/>
    </location>
</feature>
<protein>
    <submittedName>
        <fullName evidence="12">Uncharacterized protein</fullName>
    </submittedName>
</protein>
<keyword evidence="5" id="KW-0548">Nucleotidyltransferase</keyword>
<dbReference type="EMBL" id="CAJNOQ010017096">
    <property type="protein sequence ID" value="CAF1392992.1"/>
    <property type="molecule type" value="Genomic_DNA"/>
</dbReference>
<keyword evidence="4" id="KW-0819">tRNA processing</keyword>
<evidence type="ECO:0000256" key="1">
    <source>
        <dbReference type="ARBA" id="ARBA00001946"/>
    </source>
</evidence>
<keyword evidence="14" id="KW-1185">Reference proteome</keyword>
<gene>
    <name evidence="12" type="ORF">GPM918_LOCUS32888</name>
    <name evidence="13" type="ORF">SRO942_LOCUS33564</name>
</gene>
<dbReference type="Pfam" id="PF01743">
    <property type="entry name" value="PolyA_pol"/>
    <property type="match status" value="1"/>
</dbReference>
<dbReference type="Proteomes" id="UP000663829">
    <property type="component" value="Unassembled WGS sequence"/>
</dbReference>
<evidence type="ECO:0000256" key="6">
    <source>
        <dbReference type="ARBA" id="ARBA00022723"/>
    </source>
</evidence>
<evidence type="ECO:0000256" key="3">
    <source>
        <dbReference type="ARBA" id="ARBA00022679"/>
    </source>
</evidence>
<reference evidence="12" key="1">
    <citation type="submission" date="2021-02" db="EMBL/GenBank/DDBJ databases">
        <authorList>
            <person name="Nowell W R."/>
        </authorList>
    </citation>
    <scope>NUCLEOTIDE SEQUENCE</scope>
</reference>
<evidence type="ECO:0000313" key="13">
    <source>
        <dbReference type="EMBL" id="CAF4287418.1"/>
    </source>
</evidence>
<dbReference type="InterPro" id="IPR002646">
    <property type="entry name" value="PolA_pol_head_dom"/>
</dbReference>
<dbReference type="GO" id="GO:0016779">
    <property type="term" value="F:nucleotidyltransferase activity"/>
    <property type="evidence" value="ECO:0007669"/>
    <property type="project" value="UniProtKB-KW"/>
</dbReference>
<dbReference type="CDD" id="cd05398">
    <property type="entry name" value="NT_ClassII-CCAase"/>
    <property type="match status" value="1"/>
</dbReference>
<dbReference type="SUPFAM" id="SSF81301">
    <property type="entry name" value="Nucleotidyltransferase"/>
    <property type="match status" value="1"/>
</dbReference>
<keyword evidence="8" id="KW-0460">Magnesium</keyword>
<accession>A0A815KGJ4</accession>
<feature type="domain" description="tRNA nucleotidyltransferase/poly(A) polymerase RNA and SrmB- binding" evidence="11">
    <location>
        <begin position="227"/>
        <end position="274"/>
    </location>
</feature>
<comment type="cofactor">
    <cofactor evidence="1">
        <name>Mg(2+)</name>
        <dbReference type="ChEBI" id="CHEBI:18420"/>
    </cofactor>
</comment>
<dbReference type="Gene3D" id="3.30.460.10">
    <property type="entry name" value="Beta Polymerase, domain 2"/>
    <property type="match status" value="1"/>
</dbReference>
<dbReference type="OrthoDB" id="445712at2759"/>
<evidence type="ECO:0000256" key="5">
    <source>
        <dbReference type="ARBA" id="ARBA00022695"/>
    </source>
</evidence>
<dbReference type="EMBL" id="CAJOBC010082508">
    <property type="protein sequence ID" value="CAF4287418.1"/>
    <property type="molecule type" value="Genomic_DNA"/>
</dbReference>
<comment type="caution">
    <text evidence="12">The sequence shown here is derived from an EMBL/GenBank/DDBJ whole genome shotgun (WGS) entry which is preliminary data.</text>
</comment>